<dbReference type="RefSeq" id="WP_073271153.1">
    <property type="nucleotide sequence ID" value="NZ_FQVA01000001.1"/>
</dbReference>
<dbReference type="STRING" id="494016.SAMN04487965_0522"/>
<reference evidence="2" key="1">
    <citation type="submission" date="2016-11" db="EMBL/GenBank/DDBJ databases">
        <authorList>
            <person name="Varghese N."/>
            <person name="Submissions S."/>
        </authorList>
    </citation>
    <scope>NUCLEOTIDE SEQUENCE [LARGE SCALE GENOMIC DNA]</scope>
    <source>
        <strain evidence="2">CGMCC 1.7063</strain>
    </source>
</reference>
<dbReference type="Proteomes" id="UP000184170">
    <property type="component" value="Unassembled WGS sequence"/>
</dbReference>
<accession>A0A1M4VV06</accession>
<dbReference type="OrthoDB" id="1491713at2"/>
<gene>
    <name evidence="1" type="ORF">SAMN04487965_0522</name>
</gene>
<organism evidence="1 2">
    <name type="scientific">Microbulbifer donghaiensis</name>
    <dbReference type="NCBI Taxonomy" id="494016"/>
    <lineage>
        <taxon>Bacteria</taxon>
        <taxon>Pseudomonadati</taxon>
        <taxon>Pseudomonadota</taxon>
        <taxon>Gammaproteobacteria</taxon>
        <taxon>Cellvibrionales</taxon>
        <taxon>Microbulbiferaceae</taxon>
        <taxon>Microbulbifer</taxon>
    </lineage>
</organism>
<name>A0A1M4VV06_9GAMM</name>
<keyword evidence="2" id="KW-1185">Reference proteome</keyword>
<protein>
    <recommendedName>
        <fullName evidence="3">DUF3108 domain-containing protein</fullName>
    </recommendedName>
</protein>
<evidence type="ECO:0000313" key="2">
    <source>
        <dbReference type="Proteomes" id="UP000184170"/>
    </source>
</evidence>
<sequence length="234" mass="26594">MLSLFAAAALGAAAHCGYEGETQVTGLARDPRSGALMYCEYFLPTENQSTRVLYYSPQGFRIAEKILFTGETEPARNSPRPEVLQRDYRLGEEREVRNRDGQWQMRYRASAAADWESALVGQTTIDVIDAGFDAFVRKNWESLLAGDRLEFNFASPIHGRAIALRARKVNCRGNETGKVCLRVDLAQPLLRFFAGDLYLEYSADSRRLQFFEGVVNLLDEQGQNQRLQIDYRYD</sequence>
<evidence type="ECO:0008006" key="3">
    <source>
        <dbReference type="Google" id="ProtNLM"/>
    </source>
</evidence>
<evidence type="ECO:0000313" key="1">
    <source>
        <dbReference type="EMBL" id="SHE72740.1"/>
    </source>
</evidence>
<dbReference type="AlphaFoldDB" id="A0A1M4VV06"/>
<dbReference type="EMBL" id="FQVA01000001">
    <property type="protein sequence ID" value="SHE72740.1"/>
    <property type="molecule type" value="Genomic_DNA"/>
</dbReference>
<proteinExistence type="predicted"/>